<dbReference type="GO" id="GO:0046872">
    <property type="term" value="F:metal ion binding"/>
    <property type="evidence" value="ECO:0007669"/>
    <property type="project" value="UniProtKB-KW"/>
</dbReference>
<keyword evidence="12" id="KW-1185">Reference proteome</keyword>
<evidence type="ECO:0000256" key="8">
    <source>
        <dbReference type="RuleBase" id="RU367043"/>
    </source>
</evidence>
<keyword evidence="6 8" id="KW-0496">Mitochondrion</keyword>
<evidence type="ECO:0000256" key="5">
    <source>
        <dbReference type="ARBA" id="ARBA00023010"/>
    </source>
</evidence>
<feature type="compositionally biased region" description="Polar residues" evidence="9">
    <location>
        <begin position="87"/>
        <end position="102"/>
    </location>
</feature>
<evidence type="ECO:0000256" key="9">
    <source>
        <dbReference type="SAM" id="MobiDB-lite"/>
    </source>
</evidence>
<dbReference type="Pfam" id="PF02953">
    <property type="entry name" value="zf-Tim10_DDP"/>
    <property type="match status" value="1"/>
</dbReference>
<keyword evidence="3" id="KW-0862">Zinc</keyword>
<dbReference type="FunFam" id="1.10.287.810:FF:000013">
    <property type="entry name" value="Mitochondrial GE17372"/>
    <property type="match status" value="1"/>
</dbReference>
<comment type="similarity">
    <text evidence="8">Belongs to the small Tim family.</text>
</comment>
<dbReference type="VEuPathDB" id="VectorBase:GBRI043506"/>
<feature type="compositionally biased region" description="Basic and acidic residues" evidence="9">
    <location>
        <begin position="75"/>
        <end position="84"/>
    </location>
</feature>
<comment type="function">
    <text evidence="8">Mitochondrial intermembrane chaperone that participates in the import and insertion of some multi-pass transmembrane proteins into the mitochondrial inner membrane. Also required for the transfer of beta-barrel precursors from the TOM complex to the sorting and assembly machinery (SAM complex) of the outer membrane. Acts as a chaperone-like protein that protects the hydrophobic precursors from aggregation and guide them through the mitochondrial intermembrane space.</text>
</comment>
<keyword evidence="4 8" id="KW-0653">Protein transport</keyword>
<comment type="subcellular location">
    <subcellularLocation>
        <location evidence="8">Mitochondrion inner membrane</location>
        <topology evidence="8">Peripheral membrane protein</topology>
        <orientation evidence="8">Intermembrane side</orientation>
    </subcellularLocation>
</comment>
<dbReference type="SUPFAM" id="SSF144122">
    <property type="entry name" value="Tim10-like"/>
    <property type="match status" value="1"/>
</dbReference>
<keyword evidence="7 8" id="KW-1015">Disulfide bond</keyword>
<dbReference type="AlphaFoldDB" id="A0A1A9X424"/>
<keyword evidence="5 8" id="KW-0811">Translocation</keyword>
<keyword evidence="1 8" id="KW-0813">Transport</keyword>
<reference evidence="11" key="2">
    <citation type="submission" date="2020-05" db="UniProtKB">
        <authorList>
            <consortium name="EnsemblMetazoa"/>
        </authorList>
    </citation>
    <scope>IDENTIFICATION</scope>
    <source>
        <strain evidence="11">IAEA</strain>
    </source>
</reference>
<evidence type="ECO:0000256" key="6">
    <source>
        <dbReference type="ARBA" id="ARBA00023128"/>
    </source>
</evidence>
<dbReference type="InterPro" id="IPR050673">
    <property type="entry name" value="Mito_inner_translocase_sub"/>
</dbReference>
<dbReference type="GO" id="GO:0015031">
    <property type="term" value="P:protein transport"/>
    <property type="evidence" value="ECO:0007669"/>
    <property type="project" value="UniProtKB-KW"/>
</dbReference>
<sequence length="113" mass="13096">MDPNLRNLKEFLTLFNKITELCFDRCVNNFNGRTADNPENICVNHCVNKFAVFNQAMMKIYVEVQTQLNQKRLKEFEEQQKSAEQKPLQSPLSTTEKSTSLRSEPKITKTLPA</sequence>
<comment type="domain">
    <text evidence="8">The twin CX3C motif contains 4 conserved Cys residues that form 2 disulfide bonds in the mitochondrial intermembrane space.</text>
</comment>
<evidence type="ECO:0000259" key="10">
    <source>
        <dbReference type="Pfam" id="PF02953"/>
    </source>
</evidence>
<comment type="subunit">
    <text evidence="8">Heterohexamer.</text>
</comment>
<evidence type="ECO:0000313" key="11">
    <source>
        <dbReference type="EnsemblMetazoa" id="GBRI043506-PA"/>
    </source>
</evidence>
<dbReference type="PANTHER" id="PTHR13172">
    <property type="entry name" value="MITOCHONDRIAL IMPORT INNER MEMBRANE TRANSLOCASE SUBUNIT TIM9B"/>
    <property type="match status" value="1"/>
</dbReference>
<reference evidence="12" key="1">
    <citation type="submission" date="2014-03" db="EMBL/GenBank/DDBJ databases">
        <authorList>
            <person name="Aksoy S."/>
            <person name="Warren W."/>
            <person name="Wilson R.K."/>
        </authorList>
    </citation>
    <scope>NUCLEOTIDE SEQUENCE [LARGE SCALE GENOMIC DNA]</scope>
    <source>
        <strain evidence="12">IAEA</strain>
    </source>
</reference>
<dbReference type="InterPro" id="IPR004217">
    <property type="entry name" value="Tim10-like"/>
</dbReference>
<evidence type="ECO:0000256" key="7">
    <source>
        <dbReference type="ARBA" id="ARBA00023157"/>
    </source>
</evidence>
<dbReference type="InterPro" id="IPR035427">
    <property type="entry name" value="Tim10-like_dom_sf"/>
</dbReference>
<protein>
    <recommendedName>
        <fullName evidence="8">Mitochondrial import inner membrane translocase subunit</fullName>
    </recommendedName>
</protein>
<organism evidence="11 12">
    <name type="scientific">Glossina brevipalpis</name>
    <dbReference type="NCBI Taxonomy" id="37001"/>
    <lineage>
        <taxon>Eukaryota</taxon>
        <taxon>Metazoa</taxon>
        <taxon>Ecdysozoa</taxon>
        <taxon>Arthropoda</taxon>
        <taxon>Hexapoda</taxon>
        <taxon>Insecta</taxon>
        <taxon>Pterygota</taxon>
        <taxon>Neoptera</taxon>
        <taxon>Endopterygota</taxon>
        <taxon>Diptera</taxon>
        <taxon>Brachycera</taxon>
        <taxon>Muscomorpha</taxon>
        <taxon>Hippoboscoidea</taxon>
        <taxon>Glossinidae</taxon>
        <taxon>Glossina</taxon>
    </lineage>
</organism>
<evidence type="ECO:0000256" key="3">
    <source>
        <dbReference type="ARBA" id="ARBA00022833"/>
    </source>
</evidence>
<accession>A0A1A9X424</accession>
<keyword evidence="8" id="KW-0143">Chaperone</keyword>
<name>A0A1A9X424_9MUSC</name>
<keyword evidence="8" id="KW-0472">Membrane</keyword>
<dbReference type="STRING" id="37001.A0A1A9X424"/>
<dbReference type="Proteomes" id="UP000091820">
    <property type="component" value="Unassembled WGS sequence"/>
</dbReference>
<dbReference type="EnsemblMetazoa" id="GBRI043506-RA">
    <property type="protein sequence ID" value="GBRI043506-PA"/>
    <property type="gene ID" value="GBRI043506"/>
</dbReference>
<dbReference type="GO" id="GO:0005743">
    <property type="term" value="C:mitochondrial inner membrane"/>
    <property type="evidence" value="ECO:0007669"/>
    <property type="project" value="UniProtKB-SubCell"/>
</dbReference>
<feature type="domain" description="Tim10-like" evidence="10">
    <location>
        <begin position="6"/>
        <end position="61"/>
    </location>
</feature>
<keyword evidence="2" id="KW-0479">Metal-binding</keyword>
<evidence type="ECO:0000256" key="2">
    <source>
        <dbReference type="ARBA" id="ARBA00022723"/>
    </source>
</evidence>
<evidence type="ECO:0000256" key="1">
    <source>
        <dbReference type="ARBA" id="ARBA00022448"/>
    </source>
</evidence>
<proteinExistence type="inferred from homology"/>
<evidence type="ECO:0000313" key="12">
    <source>
        <dbReference type="Proteomes" id="UP000091820"/>
    </source>
</evidence>
<evidence type="ECO:0000256" key="4">
    <source>
        <dbReference type="ARBA" id="ARBA00022927"/>
    </source>
</evidence>
<dbReference type="Gene3D" id="1.10.287.810">
    <property type="entry name" value="Mitochondrial import inner membrane translocase subunit tim13 like domains"/>
    <property type="match status" value="1"/>
</dbReference>
<feature type="region of interest" description="Disordered" evidence="9">
    <location>
        <begin position="75"/>
        <end position="113"/>
    </location>
</feature>
<keyword evidence="8" id="KW-0999">Mitochondrion inner membrane</keyword>